<keyword evidence="3" id="KW-0812">Transmembrane</keyword>
<dbReference type="InterPro" id="IPR013529">
    <property type="entry name" value="Glyco_hydro_42_N"/>
</dbReference>
<name>A0A934RXR1_9BACT</name>
<keyword evidence="6" id="KW-1185">Reference proteome</keyword>
<evidence type="ECO:0000256" key="3">
    <source>
        <dbReference type="SAM" id="Phobius"/>
    </source>
</evidence>
<dbReference type="EMBL" id="JAENIL010000054">
    <property type="protein sequence ID" value="MBK1879670.1"/>
    <property type="molecule type" value="Genomic_DNA"/>
</dbReference>
<sequence>MCLDNPNFGRGGLSSHPNAERRARRSRPALVAICFVVFAQLSFAGVYDGPTTDAAFTQLLSDVDAKRVDLVAKMDEAEQAGHTTAYAQVSLATLDEYRNVIAIWDRENNQFIQDMYSARSFLGNRDPVGAEGVPFDELADCIELADAAIAELQRQIDGELILQAPPDFASGNTRVAGGRFERDGKAVIPSKFFWGKFQENLLQAYGRMGEQYMAVSDMESATTIREGRRTLLHSSIEDQVAANRLPLQTFLGHYVQPDSWARIEHPEVFERGGREFTDYDIDNPLVRQWIETLLDEMLGDQSARLGDSERIHMLSNEPNFAIRQGGRDASHGVSDLTMDKYGVWLQNKYTSITELNAVYGTSHADFASVKATYTIPLANSYRGGPVWYDWMRFNMDRVNEWFQFLNDEVKAVDPAGKTHIKLWGEGSIHQDFVDEGIDIEYVVDLVDVPGTDNQMSSSTAHYNTRRNLDWQDRWILEWRTQAIMLDFVKSLAPNKPFFDSEWHGLSGGRWLDFHLPPEFVKAGLWLAGTNGLNAMNAWLWNRRSDGSVRASVYLATSDFQPIQMDAFGRAFKELNAHGNAVDSVVPSERYHIIYYSQDSAIQDGQYPENLIDVYEALKILNVPVGFTTPKRLGSVSIESQTLIVPSTAYVSDADFAGIQAFAQAGGRVVLVDPDNCFARTELGALREGELGFTPFGELELGEVLGMADSFGSLLQSVIPELPVQLTVEDENANPAYGVLLTQDQEASVGRRTFSLINVSQGLRSVEVELSSGDGDEVVLVDLLTGREYGENFTMDPYEVLLLREQGTSAWQALVEQHGLSGDLAADFDADGVVDFEEYAFGGDPVDPLVRGHRPRTQINEDGSITFTFVRPSHNRWDIDYVAQWTEDIEAGVWTSDWEVQSSSPSAYEGLEVSSHKVTDGEIELILFRVKLENVE</sequence>
<reference evidence="5" key="1">
    <citation type="submission" date="2021-01" db="EMBL/GenBank/DDBJ databases">
        <title>Modified the classification status of verrucomicrobia.</title>
        <authorList>
            <person name="Feng X."/>
        </authorList>
    </citation>
    <scope>NUCLEOTIDE SEQUENCE</scope>
    <source>
        <strain evidence="5">KCTC 13126</strain>
    </source>
</reference>
<dbReference type="SUPFAM" id="SSF51445">
    <property type="entry name" value="(Trans)glycosidases"/>
    <property type="match status" value="1"/>
</dbReference>
<keyword evidence="2" id="KW-0326">Glycosidase</keyword>
<dbReference type="InterPro" id="IPR018247">
    <property type="entry name" value="EF_Hand_1_Ca_BS"/>
</dbReference>
<dbReference type="InterPro" id="IPR029062">
    <property type="entry name" value="Class_I_gatase-like"/>
</dbReference>
<feature type="transmembrane region" description="Helical" evidence="3">
    <location>
        <begin position="29"/>
        <end position="47"/>
    </location>
</feature>
<organism evidence="5 6">
    <name type="scientific">Pelagicoccus mobilis</name>
    <dbReference type="NCBI Taxonomy" id="415221"/>
    <lineage>
        <taxon>Bacteria</taxon>
        <taxon>Pseudomonadati</taxon>
        <taxon>Verrucomicrobiota</taxon>
        <taxon>Opitutia</taxon>
        <taxon>Puniceicoccales</taxon>
        <taxon>Pelagicoccaceae</taxon>
        <taxon>Pelagicoccus</taxon>
    </lineage>
</organism>
<dbReference type="CDD" id="cd03143">
    <property type="entry name" value="A4_beta-galactosidase_middle_domain"/>
    <property type="match status" value="1"/>
</dbReference>
<evidence type="ECO:0000313" key="5">
    <source>
        <dbReference type="EMBL" id="MBK1879670.1"/>
    </source>
</evidence>
<evidence type="ECO:0000259" key="4">
    <source>
        <dbReference type="Pfam" id="PF02449"/>
    </source>
</evidence>
<keyword evidence="1" id="KW-0378">Hydrolase</keyword>
<keyword evidence="3" id="KW-1133">Transmembrane helix</keyword>
<comment type="caution">
    <text evidence="5">The sequence shown here is derived from an EMBL/GenBank/DDBJ whole genome shotgun (WGS) entry which is preliminary data.</text>
</comment>
<evidence type="ECO:0000256" key="1">
    <source>
        <dbReference type="ARBA" id="ARBA00022801"/>
    </source>
</evidence>
<gene>
    <name evidence="5" type="ORF">JIN87_22485</name>
</gene>
<dbReference type="Proteomes" id="UP000617628">
    <property type="component" value="Unassembled WGS sequence"/>
</dbReference>
<evidence type="ECO:0000256" key="2">
    <source>
        <dbReference type="ARBA" id="ARBA00023295"/>
    </source>
</evidence>
<dbReference type="GO" id="GO:0009341">
    <property type="term" value="C:beta-galactosidase complex"/>
    <property type="evidence" value="ECO:0007669"/>
    <property type="project" value="InterPro"/>
</dbReference>
<dbReference type="Gene3D" id="3.40.50.880">
    <property type="match status" value="1"/>
</dbReference>
<evidence type="ECO:0000313" key="6">
    <source>
        <dbReference type="Proteomes" id="UP000617628"/>
    </source>
</evidence>
<keyword evidence="3" id="KW-0472">Membrane</keyword>
<proteinExistence type="predicted"/>
<accession>A0A934RXR1</accession>
<dbReference type="RefSeq" id="WP_200357884.1">
    <property type="nucleotide sequence ID" value="NZ_JAENIL010000054.1"/>
</dbReference>
<dbReference type="Gene3D" id="3.20.20.80">
    <property type="entry name" value="Glycosidases"/>
    <property type="match status" value="1"/>
</dbReference>
<dbReference type="PROSITE" id="PS00018">
    <property type="entry name" value="EF_HAND_1"/>
    <property type="match status" value="1"/>
</dbReference>
<dbReference type="Pfam" id="PF02449">
    <property type="entry name" value="Glyco_hydro_42"/>
    <property type="match status" value="1"/>
</dbReference>
<dbReference type="GO" id="GO:0004565">
    <property type="term" value="F:beta-galactosidase activity"/>
    <property type="evidence" value="ECO:0007669"/>
    <property type="project" value="InterPro"/>
</dbReference>
<protein>
    <submittedName>
        <fullName evidence="5">Beta-galactosidase</fullName>
    </submittedName>
</protein>
<dbReference type="GO" id="GO:0005975">
    <property type="term" value="P:carbohydrate metabolic process"/>
    <property type="evidence" value="ECO:0007669"/>
    <property type="project" value="InterPro"/>
</dbReference>
<feature type="domain" description="Glycoside hydrolase family 42 N-terminal" evidence="4">
    <location>
        <begin position="330"/>
        <end position="546"/>
    </location>
</feature>
<dbReference type="InterPro" id="IPR017853">
    <property type="entry name" value="GH"/>
</dbReference>
<dbReference type="AlphaFoldDB" id="A0A934RXR1"/>